<gene>
    <name evidence="3" type="ORF">GLW05_16950</name>
</gene>
<organism evidence="3 4">
    <name type="scientific">Pontibacillus yanchengensis</name>
    <dbReference type="NCBI Taxonomy" id="462910"/>
    <lineage>
        <taxon>Bacteria</taxon>
        <taxon>Bacillati</taxon>
        <taxon>Bacillota</taxon>
        <taxon>Bacilli</taxon>
        <taxon>Bacillales</taxon>
        <taxon>Bacillaceae</taxon>
        <taxon>Pontibacillus</taxon>
    </lineage>
</organism>
<feature type="region of interest" description="Disordered" evidence="2">
    <location>
        <begin position="274"/>
        <end position="318"/>
    </location>
</feature>
<comment type="caution">
    <text evidence="3">The sequence shown here is derived from an EMBL/GenBank/DDBJ whole genome shotgun (WGS) entry which is preliminary data.</text>
</comment>
<evidence type="ECO:0000256" key="1">
    <source>
        <dbReference type="SAM" id="Coils"/>
    </source>
</evidence>
<evidence type="ECO:0000313" key="3">
    <source>
        <dbReference type="EMBL" id="MYL35268.1"/>
    </source>
</evidence>
<feature type="compositionally biased region" description="Basic and acidic residues" evidence="2">
    <location>
        <begin position="286"/>
        <end position="299"/>
    </location>
</feature>
<feature type="coiled-coil region" evidence="1">
    <location>
        <begin position="231"/>
        <end position="269"/>
    </location>
</feature>
<evidence type="ECO:0000256" key="2">
    <source>
        <dbReference type="SAM" id="MobiDB-lite"/>
    </source>
</evidence>
<name>A0A6I5A4L7_9BACI</name>
<proteinExistence type="predicted"/>
<feature type="region of interest" description="Disordered" evidence="2">
    <location>
        <begin position="346"/>
        <end position="420"/>
    </location>
</feature>
<protein>
    <submittedName>
        <fullName evidence="3">Uncharacterized protein</fullName>
    </submittedName>
</protein>
<accession>A0A6I5A4L7</accession>
<dbReference type="EMBL" id="WMEQ01000015">
    <property type="protein sequence ID" value="MYL35268.1"/>
    <property type="molecule type" value="Genomic_DNA"/>
</dbReference>
<dbReference type="Proteomes" id="UP000468638">
    <property type="component" value="Unassembled WGS sequence"/>
</dbReference>
<sequence length="434" mass="50946">MTTNKENSTPIEQLENYFESFFKDISNEFLSSDLRRKMRGAEKEVSNLLEVLHDNRKEEINYLKKIDNLSSKLNEEGLKYKDEISEVIYTIKQLPELEKKLDQSVKQIKNNVDETNRETLNQFKMVEKELGYIKELAVSHNKVFDVNFKSIETDQSKIIKALQLMKADEMELLEEVNELKSLHENLPSNLSRDQHKLLEFLNSIQKEQETVLSMLESVLLNQHKTDYFTNLDDMYNKQNKLSEELQELKQDQQNLYESLQSLLYELQQKNKVDHYQPSMEYPKQSPVEREEMEAKKSDNSDTNVLQSSSNSQTPENVSFKNQDNWFYHTVKNSNKTQDYIQKHNSYKSIPSTYNNYKVKSPRISQRTSNKPKNQQGTSKPKPSSHKPPQPSADKVDFSESSKSYDNDQNVKAEQVIHERETGNWLSTIKKLFLE</sequence>
<feature type="compositionally biased region" description="Polar residues" evidence="2">
    <location>
        <begin position="346"/>
        <end position="377"/>
    </location>
</feature>
<feature type="coiled-coil region" evidence="1">
    <location>
        <begin position="31"/>
        <end position="58"/>
    </location>
</feature>
<evidence type="ECO:0000313" key="4">
    <source>
        <dbReference type="Proteomes" id="UP000468638"/>
    </source>
</evidence>
<feature type="compositionally biased region" description="Basic and acidic residues" evidence="2">
    <location>
        <begin position="393"/>
        <end position="420"/>
    </location>
</feature>
<dbReference type="AlphaFoldDB" id="A0A6I5A4L7"/>
<reference evidence="3 4" key="1">
    <citation type="submission" date="2019-11" db="EMBL/GenBank/DDBJ databases">
        <title>Genome sequences of 17 halophilic strains isolated from different environments.</title>
        <authorList>
            <person name="Furrow R.E."/>
        </authorList>
    </citation>
    <scope>NUCLEOTIDE SEQUENCE [LARGE SCALE GENOMIC DNA]</scope>
    <source>
        <strain evidence="3 4">22514_16_FS</strain>
    </source>
</reference>
<feature type="compositionally biased region" description="Polar residues" evidence="2">
    <location>
        <begin position="300"/>
        <end position="318"/>
    </location>
</feature>
<keyword evidence="1" id="KW-0175">Coiled coil</keyword>
<dbReference type="RefSeq" id="WP_160849659.1">
    <property type="nucleotide sequence ID" value="NZ_WMEQ01000015.1"/>
</dbReference>